<feature type="compositionally biased region" description="Basic and acidic residues" evidence="1">
    <location>
        <begin position="38"/>
        <end position="47"/>
    </location>
</feature>
<keyword evidence="3" id="KW-1185">Reference proteome</keyword>
<feature type="region of interest" description="Disordered" evidence="1">
    <location>
        <begin position="214"/>
        <end position="263"/>
    </location>
</feature>
<feature type="compositionally biased region" description="Polar residues" evidence="1">
    <location>
        <begin position="226"/>
        <end position="239"/>
    </location>
</feature>
<proteinExistence type="predicted"/>
<sequence length="263" mass="28384">MSSAKGRATPLLSSRETLAYELPAQPLSGLICGRQQKKDWGGDKSGMRENSQVSGSGDHVMMSKLSSLTIRQLLLNTDRLSHLRFTKAKFDYVMTAKNNAIKFCETARGSESCSQTASPQRSCNQGQGTGILGGLSAKHWAYGPYWSLGGHSLHLTCIRAAAAACTGGIRPRGRLGGFLTWIAAVRARFVARSRQHVLQEPVVPLRFQCHGDSIRPASPRWEEASPRTSDTQTDGSITCLSPPTTRPSPPPSLLSSPPSTPCH</sequence>
<organism evidence="2 3">
    <name type="scientific">Etheostoma spectabile</name>
    <name type="common">orangethroat darter</name>
    <dbReference type="NCBI Taxonomy" id="54343"/>
    <lineage>
        <taxon>Eukaryota</taxon>
        <taxon>Metazoa</taxon>
        <taxon>Chordata</taxon>
        <taxon>Craniata</taxon>
        <taxon>Vertebrata</taxon>
        <taxon>Euteleostomi</taxon>
        <taxon>Actinopterygii</taxon>
        <taxon>Neopterygii</taxon>
        <taxon>Teleostei</taxon>
        <taxon>Neoteleostei</taxon>
        <taxon>Acanthomorphata</taxon>
        <taxon>Eupercaria</taxon>
        <taxon>Perciformes</taxon>
        <taxon>Percoidei</taxon>
        <taxon>Percidae</taxon>
        <taxon>Etheostomatinae</taxon>
        <taxon>Etheostoma</taxon>
    </lineage>
</organism>
<dbReference type="Proteomes" id="UP000327493">
    <property type="component" value="Chromosome 21"/>
</dbReference>
<feature type="non-terminal residue" evidence="2">
    <location>
        <position position="263"/>
    </location>
</feature>
<feature type="region of interest" description="Disordered" evidence="1">
    <location>
        <begin position="38"/>
        <end position="58"/>
    </location>
</feature>
<gene>
    <name evidence="2" type="ORF">FQN60_002636</name>
</gene>
<protein>
    <submittedName>
        <fullName evidence="2">Uncharacterized protein</fullName>
    </submittedName>
</protein>
<dbReference type="EMBL" id="VOFY01000021">
    <property type="protein sequence ID" value="KAA8581055.1"/>
    <property type="molecule type" value="Genomic_DNA"/>
</dbReference>
<accession>A0A5J5CJF0</accession>
<name>A0A5J5CJF0_9PERO</name>
<feature type="compositionally biased region" description="Pro residues" evidence="1">
    <location>
        <begin position="244"/>
        <end position="263"/>
    </location>
</feature>
<evidence type="ECO:0000313" key="3">
    <source>
        <dbReference type="Proteomes" id="UP000327493"/>
    </source>
</evidence>
<reference evidence="2 3" key="1">
    <citation type="submission" date="2019-08" db="EMBL/GenBank/DDBJ databases">
        <title>A chromosome-level genome assembly, high-density linkage maps, and genome scans reveal the genomic architecture of hybrid incompatibilities underlying speciation via character displacement in darters (Percidae: Etheostominae).</title>
        <authorList>
            <person name="Moran R.L."/>
            <person name="Catchen J.M."/>
            <person name="Fuller R.C."/>
        </authorList>
    </citation>
    <scope>NUCLEOTIDE SEQUENCE [LARGE SCALE GENOMIC DNA]</scope>
    <source>
        <strain evidence="2">EspeVRDwgs_2016</strain>
        <tissue evidence="2">Muscle</tissue>
    </source>
</reference>
<dbReference type="AlphaFoldDB" id="A0A5J5CJF0"/>
<evidence type="ECO:0000256" key="1">
    <source>
        <dbReference type="SAM" id="MobiDB-lite"/>
    </source>
</evidence>
<comment type="caution">
    <text evidence="2">The sequence shown here is derived from an EMBL/GenBank/DDBJ whole genome shotgun (WGS) entry which is preliminary data.</text>
</comment>
<evidence type="ECO:0000313" key="2">
    <source>
        <dbReference type="EMBL" id="KAA8581055.1"/>
    </source>
</evidence>